<reference evidence="1 2" key="1">
    <citation type="journal article" date="2024" name="bioRxiv">
        <title>A reference genome for Trichogramma kaykai: A tiny desert-dwelling parasitoid wasp with competing sex-ratio distorters.</title>
        <authorList>
            <person name="Culotta J."/>
            <person name="Lindsey A.R."/>
        </authorList>
    </citation>
    <scope>NUCLEOTIDE SEQUENCE [LARGE SCALE GENOMIC DNA]</scope>
    <source>
        <strain evidence="1 2">KSX58</strain>
    </source>
</reference>
<dbReference type="EMBL" id="JBJJXI010000026">
    <property type="protein sequence ID" value="KAL3404134.1"/>
    <property type="molecule type" value="Genomic_DNA"/>
</dbReference>
<evidence type="ECO:0000313" key="2">
    <source>
        <dbReference type="Proteomes" id="UP001627154"/>
    </source>
</evidence>
<sequence>MPLVYRTHGSRRVSCKYYKISVRSLRGPKNYFKIFHFLNKTSKLELFYRGFEKIKAPKVKCIVSVRVESEIFFARSFARASDGSYLILHELACLNGIETSLQAAGISYEHEYIIYQVKYMNKCIRDLRPEINK</sequence>
<protein>
    <submittedName>
        <fullName evidence="1">Uncharacterized protein</fullName>
    </submittedName>
</protein>
<comment type="caution">
    <text evidence="1">The sequence shown here is derived from an EMBL/GenBank/DDBJ whole genome shotgun (WGS) entry which is preliminary data.</text>
</comment>
<evidence type="ECO:0000313" key="1">
    <source>
        <dbReference type="EMBL" id="KAL3404134.1"/>
    </source>
</evidence>
<organism evidence="1 2">
    <name type="scientific">Trichogramma kaykai</name>
    <dbReference type="NCBI Taxonomy" id="54128"/>
    <lineage>
        <taxon>Eukaryota</taxon>
        <taxon>Metazoa</taxon>
        <taxon>Ecdysozoa</taxon>
        <taxon>Arthropoda</taxon>
        <taxon>Hexapoda</taxon>
        <taxon>Insecta</taxon>
        <taxon>Pterygota</taxon>
        <taxon>Neoptera</taxon>
        <taxon>Endopterygota</taxon>
        <taxon>Hymenoptera</taxon>
        <taxon>Apocrita</taxon>
        <taxon>Proctotrupomorpha</taxon>
        <taxon>Chalcidoidea</taxon>
        <taxon>Trichogrammatidae</taxon>
        <taxon>Trichogramma</taxon>
    </lineage>
</organism>
<proteinExistence type="predicted"/>
<gene>
    <name evidence="1" type="ORF">TKK_003121</name>
</gene>
<dbReference type="Proteomes" id="UP001627154">
    <property type="component" value="Unassembled WGS sequence"/>
</dbReference>
<name>A0ABD2XGU1_9HYME</name>
<accession>A0ABD2XGU1</accession>
<keyword evidence="2" id="KW-1185">Reference proteome</keyword>
<dbReference type="AlphaFoldDB" id="A0ABD2XGU1"/>